<organism evidence="1 2">
    <name type="scientific">Leptotrichia shahii</name>
    <dbReference type="NCBI Taxonomy" id="157691"/>
    <lineage>
        <taxon>Bacteria</taxon>
        <taxon>Fusobacteriati</taxon>
        <taxon>Fusobacteriota</taxon>
        <taxon>Fusobacteriia</taxon>
        <taxon>Fusobacteriales</taxon>
        <taxon>Leptotrichiaceae</taxon>
        <taxon>Leptotrichia</taxon>
    </lineage>
</organism>
<sequence>MNFETGKYSITSVKWDIKLEKRLKSKKYLERYGFKVYSQSDEDGIIEEIFNRIGTTNKKFIEFGVDYGLENNTHYLLLKGWNGLWIEGSSKNFETIKKKFKPIIAKGKLKVLNKFINKDNINDIFIESGVTGEIDLLSIDIDGNDIYVWDNINVINPRVVCIEYNGKIPPSSDWVQPYNPEFIWDGTDYTGSSLNYINKIAKKKGYTLVGTSVSGVNAFFVRNDLCKFRFHKSNKIEDFYNPARHNLVCKPVGHPSFAYIGDRDSEEFWYQNDRDIQYLDGFSYLETLDDGRSFSWMNSLKSTFLLRNYKENVYKLSLLVHLDNTKIIFNIEDKIFEYNLNAGFNDIELPLSNKKNIWLKIIITTDRLWSPMSTDTRELGVAVISKEVK</sequence>
<gene>
    <name evidence="1" type="ORF">JCM16776_1904</name>
</gene>
<dbReference type="EMBL" id="AP019827">
    <property type="protein sequence ID" value="BBM41658.1"/>
    <property type="molecule type" value="Genomic_DNA"/>
</dbReference>
<evidence type="ECO:0008006" key="3">
    <source>
        <dbReference type="Google" id="ProtNLM"/>
    </source>
</evidence>
<dbReference type="KEGG" id="lsz:JCM16776_1904"/>
<name>A0A510JQQ0_9FUSO</name>
<reference evidence="1 2" key="1">
    <citation type="submission" date="2019-07" db="EMBL/GenBank/DDBJ databases">
        <title>Complete Genome Sequence of Leptotrichia shahii Strain JCM 16776.</title>
        <authorList>
            <person name="Watanabe S."/>
            <person name="Cui L."/>
        </authorList>
    </citation>
    <scope>NUCLEOTIDE SEQUENCE [LARGE SCALE GENOMIC DNA]</scope>
    <source>
        <strain evidence="1 2">JCM16776</strain>
    </source>
</reference>
<protein>
    <recommendedName>
        <fullName evidence="3">Methyltransferase FkbM domain-containing protein</fullName>
    </recommendedName>
</protein>
<keyword evidence="2" id="KW-1185">Reference proteome</keyword>
<dbReference type="Proteomes" id="UP000322617">
    <property type="component" value="Chromosome"/>
</dbReference>
<evidence type="ECO:0000313" key="1">
    <source>
        <dbReference type="EMBL" id="BBM41658.1"/>
    </source>
</evidence>
<proteinExistence type="predicted"/>
<dbReference type="STRING" id="1122172.GCA_000373045_01454"/>
<accession>A0A510JQQ0</accession>
<evidence type="ECO:0000313" key="2">
    <source>
        <dbReference type="Proteomes" id="UP000322617"/>
    </source>
</evidence>
<dbReference type="RefSeq" id="WP_018451074.1">
    <property type="nucleotide sequence ID" value="NZ_AP019827.1"/>
</dbReference>
<dbReference type="AlphaFoldDB" id="A0A510JQQ0"/>